<proteinExistence type="inferred from homology"/>
<feature type="domain" description="Core" evidence="2">
    <location>
        <begin position="94"/>
        <end position="197"/>
    </location>
</feature>
<dbReference type="PANTHER" id="PTHR43011:SF1">
    <property type="entry name" value="IRON-SULFUR CLUSTER ASSEMBLY 2 HOMOLOG, MITOCHONDRIAL"/>
    <property type="match status" value="1"/>
</dbReference>
<dbReference type="NCBIfam" id="TIGR00049">
    <property type="entry name" value="iron-sulfur cluster assembly accessory protein"/>
    <property type="match status" value="1"/>
</dbReference>
<dbReference type="KEGG" id="slb:AWJ20_3916"/>
<dbReference type="Pfam" id="PF01521">
    <property type="entry name" value="Fe-S_biosyn"/>
    <property type="match status" value="1"/>
</dbReference>
<sequence>MASLYRPLVQTHSGLLAGALRLTAARATPISKRSVHSLIGSGLQRTQPLLTYNASAVASRSVRRIVSSPTLGPKSATKITNPIKSENGQILRVDVSQKAAEKLNLLKSQDNNPDLALRISVESGGCHGFQYIYSLKTTKDIDSSNDSVFERDGAKVIIDATSLEIIQQSTIDYTTELIGSQFKVINSPFATSSCGCGSSFAFDPAAAAAAAAAATSSK</sequence>
<dbReference type="OrthoDB" id="1938621at2759"/>
<dbReference type="SUPFAM" id="SSF89360">
    <property type="entry name" value="HesB-like domain"/>
    <property type="match status" value="1"/>
</dbReference>
<accession>A0A161HIS1</accession>
<dbReference type="EMBL" id="CP014500">
    <property type="protein sequence ID" value="ANB11118.1"/>
    <property type="molecule type" value="Genomic_DNA"/>
</dbReference>
<evidence type="ECO:0000313" key="4">
    <source>
        <dbReference type="Proteomes" id="UP000189580"/>
    </source>
</evidence>
<dbReference type="GO" id="GO:0016226">
    <property type="term" value="P:iron-sulfur cluster assembly"/>
    <property type="evidence" value="ECO:0007669"/>
    <property type="project" value="InterPro"/>
</dbReference>
<dbReference type="InterPro" id="IPR016092">
    <property type="entry name" value="ATAP"/>
</dbReference>
<gene>
    <name evidence="3" type="primary">ISA2</name>
    <name evidence="3" type="ORF">AWJ20_3916</name>
</gene>
<dbReference type="GO" id="GO:0051537">
    <property type="term" value="F:2 iron, 2 sulfur cluster binding"/>
    <property type="evidence" value="ECO:0007669"/>
    <property type="project" value="TreeGrafter"/>
</dbReference>
<dbReference type="InterPro" id="IPR035903">
    <property type="entry name" value="HesB-like_dom_sf"/>
</dbReference>
<dbReference type="GO" id="GO:0005739">
    <property type="term" value="C:mitochondrion"/>
    <property type="evidence" value="ECO:0007669"/>
    <property type="project" value="TreeGrafter"/>
</dbReference>
<organism evidence="3 4">
    <name type="scientific">Sugiyamaella lignohabitans</name>
    <dbReference type="NCBI Taxonomy" id="796027"/>
    <lineage>
        <taxon>Eukaryota</taxon>
        <taxon>Fungi</taxon>
        <taxon>Dikarya</taxon>
        <taxon>Ascomycota</taxon>
        <taxon>Saccharomycotina</taxon>
        <taxon>Dipodascomycetes</taxon>
        <taxon>Dipodascales</taxon>
        <taxon>Trichomonascaceae</taxon>
        <taxon>Sugiyamaella</taxon>
    </lineage>
</organism>
<name>A0A161HIS1_9ASCO</name>
<dbReference type="GO" id="GO:0051539">
    <property type="term" value="F:4 iron, 4 sulfur cluster binding"/>
    <property type="evidence" value="ECO:0007669"/>
    <property type="project" value="TreeGrafter"/>
</dbReference>
<dbReference type="RefSeq" id="XP_018733595.1">
    <property type="nucleotide sequence ID" value="XM_018880956.1"/>
</dbReference>
<comment type="similarity">
    <text evidence="1">Belongs to the HesB/IscA family.</text>
</comment>
<dbReference type="Gene3D" id="2.60.300.12">
    <property type="entry name" value="HesB-like domain"/>
    <property type="match status" value="1"/>
</dbReference>
<evidence type="ECO:0000259" key="2">
    <source>
        <dbReference type="Pfam" id="PF01521"/>
    </source>
</evidence>
<evidence type="ECO:0000313" key="3">
    <source>
        <dbReference type="EMBL" id="ANB11118.1"/>
    </source>
</evidence>
<protein>
    <submittedName>
        <fullName evidence="3">Isa2p</fullName>
    </submittedName>
</protein>
<dbReference type="PANTHER" id="PTHR43011">
    <property type="entry name" value="IRON-SULFUR CLUSTER ASSEMBLY 2 HOMOLOG, MITOCHONDRIAL"/>
    <property type="match status" value="1"/>
</dbReference>
<dbReference type="AlphaFoldDB" id="A0A161HIS1"/>
<dbReference type="Proteomes" id="UP000189580">
    <property type="component" value="Chromosome c"/>
</dbReference>
<dbReference type="InterPro" id="IPR000361">
    <property type="entry name" value="ATAP_core_dom"/>
</dbReference>
<dbReference type="GeneID" id="30035990"/>
<reference evidence="3 4" key="1">
    <citation type="submission" date="2016-02" db="EMBL/GenBank/DDBJ databases">
        <title>Complete genome sequence and transcriptome regulation of the pentose utilising yeast Sugiyamaella lignohabitans.</title>
        <authorList>
            <person name="Bellasio M."/>
            <person name="Peymann A."/>
            <person name="Valli M."/>
            <person name="Sipitzky M."/>
            <person name="Graf A."/>
            <person name="Sauer M."/>
            <person name="Marx H."/>
            <person name="Mattanovich D."/>
        </authorList>
    </citation>
    <scope>NUCLEOTIDE SEQUENCE [LARGE SCALE GENOMIC DNA]</scope>
    <source>
        <strain evidence="3 4">CBS 10342</strain>
    </source>
</reference>
<evidence type="ECO:0000256" key="1">
    <source>
        <dbReference type="ARBA" id="ARBA00006718"/>
    </source>
</evidence>
<keyword evidence="4" id="KW-1185">Reference proteome</keyword>
<dbReference type="GO" id="GO:0005506">
    <property type="term" value="F:iron ion binding"/>
    <property type="evidence" value="ECO:0007669"/>
    <property type="project" value="TreeGrafter"/>
</dbReference>
<dbReference type="FunFam" id="2.60.300.12:FF:000013">
    <property type="entry name" value="Iron-sulfur assembly protein 2"/>
    <property type="match status" value="1"/>
</dbReference>